<dbReference type="RefSeq" id="WP_015404490.1">
    <property type="nucleotide sequence ID" value="NC_020304.1"/>
</dbReference>
<dbReference type="STRING" id="1167006.UWK_02262"/>
<evidence type="ECO:0000313" key="2">
    <source>
        <dbReference type="Proteomes" id="UP000011721"/>
    </source>
</evidence>
<accession>M1PAX4</accession>
<dbReference type="eggNOG" id="ENOG502ZFDF">
    <property type="taxonomic scope" value="Bacteria"/>
</dbReference>
<reference evidence="2" key="1">
    <citation type="journal article" date="2013" name="Stand. Genomic Sci.">
        <title>Complete genome sequence of Desulfocapsa sulfexigens, a marine deltaproteobacterium specialized in disproportionating inorganic sulfur compounds.</title>
        <authorList>
            <person name="Finster K.W."/>
            <person name="Kjeldsen K.U."/>
            <person name="Kube M."/>
            <person name="Reinhardt R."/>
            <person name="Mussmann M."/>
            <person name="Amann R."/>
            <person name="Schreiber L."/>
        </authorList>
    </citation>
    <scope>NUCLEOTIDE SEQUENCE [LARGE SCALE GENOMIC DNA]</scope>
    <source>
        <strain evidence="2">DSM 10523 / SB164P1</strain>
    </source>
</reference>
<gene>
    <name evidence="1" type="ordered locus">UWK_02262</name>
</gene>
<dbReference type="KEGG" id="dsf:UWK_02262"/>
<sequence length="71" mass="8201">MGEKIKTLSKGKLINTVFEIELNHPNISGYEEVVHIQSDSFRLEIKKNDYIRYALAILLAEENLRNLKGIK</sequence>
<dbReference type="EMBL" id="CP003985">
    <property type="protein sequence ID" value="AGF78802.1"/>
    <property type="molecule type" value="Genomic_DNA"/>
</dbReference>
<organism evidence="1 2">
    <name type="scientific">Desulfocapsa sulfexigens (strain DSM 10523 / SB164P1)</name>
    <dbReference type="NCBI Taxonomy" id="1167006"/>
    <lineage>
        <taxon>Bacteria</taxon>
        <taxon>Pseudomonadati</taxon>
        <taxon>Thermodesulfobacteriota</taxon>
        <taxon>Desulfobulbia</taxon>
        <taxon>Desulfobulbales</taxon>
        <taxon>Desulfocapsaceae</taxon>
        <taxon>Desulfocapsa</taxon>
    </lineage>
</organism>
<dbReference type="AlphaFoldDB" id="M1PAX4"/>
<protein>
    <submittedName>
        <fullName evidence="1">Uncharacterized protein</fullName>
    </submittedName>
</protein>
<evidence type="ECO:0000313" key="1">
    <source>
        <dbReference type="EMBL" id="AGF78802.1"/>
    </source>
</evidence>
<dbReference type="Proteomes" id="UP000011721">
    <property type="component" value="Chromosome"/>
</dbReference>
<name>M1PAX4_DESSD</name>
<keyword evidence="2" id="KW-1185">Reference proteome</keyword>
<proteinExistence type="predicted"/>
<dbReference type="OrthoDB" id="2087703at2"/>
<dbReference type="HOGENOM" id="CLU_2735830_0_0_7"/>